<accession>A0A844G6I6</accession>
<gene>
    <name evidence="1" type="ORF">FYJ85_13575</name>
</gene>
<organism evidence="1 2">
    <name type="scientific">Victivallis lenta</name>
    <dbReference type="NCBI Taxonomy" id="2606640"/>
    <lineage>
        <taxon>Bacteria</taxon>
        <taxon>Pseudomonadati</taxon>
        <taxon>Lentisphaerota</taxon>
        <taxon>Lentisphaeria</taxon>
        <taxon>Victivallales</taxon>
        <taxon>Victivallaceae</taxon>
        <taxon>Victivallis</taxon>
    </lineage>
</organism>
<keyword evidence="2" id="KW-1185">Reference proteome</keyword>
<sequence length="91" mass="10664">MSVSPWAKQDRCAEELGGEYVFSRKPNPALLAFPEMDEALIREETRNTLALCREHDCPVELILKDISTVRYRPERLTRWENIVMELVREDS</sequence>
<comment type="caution">
    <text evidence="1">The sequence shown here is derived from an EMBL/GenBank/DDBJ whole genome shotgun (WGS) entry which is preliminary data.</text>
</comment>
<dbReference type="RefSeq" id="WP_154419224.1">
    <property type="nucleotide sequence ID" value="NZ_VUNS01000015.1"/>
</dbReference>
<reference evidence="1 2" key="1">
    <citation type="submission" date="2019-08" db="EMBL/GenBank/DDBJ databases">
        <title>In-depth cultivation of the pig gut microbiome towards novel bacterial diversity and tailored functional studies.</title>
        <authorList>
            <person name="Wylensek D."/>
            <person name="Hitch T.C.A."/>
            <person name="Clavel T."/>
        </authorList>
    </citation>
    <scope>NUCLEOTIDE SEQUENCE [LARGE SCALE GENOMIC DNA]</scope>
    <source>
        <strain evidence="1 2">BBE-744-WT-12</strain>
    </source>
</reference>
<name>A0A844G6I6_9BACT</name>
<dbReference type="AlphaFoldDB" id="A0A844G6I6"/>
<dbReference type="EMBL" id="VUNS01000015">
    <property type="protein sequence ID" value="MST98068.1"/>
    <property type="molecule type" value="Genomic_DNA"/>
</dbReference>
<evidence type="ECO:0000313" key="1">
    <source>
        <dbReference type="EMBL" id="MST98068.1"/>
    </source>
</evidence>
<proteinExistence type="predicted"/>
<protein>
    <submittedName>
        <fullName evidence="1">Uncharacterized protein</fullName>
    </submittedName>
</protein>
<evidence type="ECO:0000313" key="2">
    <source>
        <dbReference type="Proteomes" id="UP000435649"/>
    </source>
</evidence>
<dbReference type="Proteomes" id="UP000435649">
    <property type="component" value="Unassembled WGS sequence"/>
</dbReference>